<feature type="compositionally biased region" description="Basic and acidic residues" evidence="1">
    <location>
        <begin position="465"/>
        <end position="476"/>
    </location>
</feature>
<feature type="compositionally biased region" description="Basic and acidic residues" evidence="1">
    <location>
        <begin position="482"/>
        <end position="496"/>
    </location>
</feature>
<keyword evidence="4" id="KW-1185">Reference proteome</keyword>
<feature type="compositionally biased region" description="Basic and acidic residues" evidence="1">
    <location>
        <begin position="362"/>
        <end position="376"/>
    </location>
</feature>
<feature type="region of interest" description="Disordered" evidence="1">
    <location>
        <begin position="358"/>
        <end position="385"/>
    </location>
</feature>
<evidence type="ECO:0000259" key="2">
    <source>
        <dbReference type="PROSITE" id="PS50144"/>
    </source>
</evidence>
<gene>
    <name evidence="3" type="ORF">C2845_PM07G24670</name>
</gene>
<evidence type="ECO:0000313" key="3">
    <source>
        <dbReference type="EMBL" id="RLN25476.1"/>
    </source>
</evidence>
<name>A0A3L6SS41_PANMI</name>
<dbReference type="InterPro" id="IPR008974">
    <property type="entry name" value="TRAF-like"/>
</dbReference>
<dbReference type="PROSITE" id="PS50144">
    <property type="entry name" value="MATH"/>
    <property type="match status" value="1"/>
</dbReference>
<organism evidence="3 4">
    <name type="scientific">Panicum miliaceum</name>
    <name type="common">Proso millet</name>
    <name type="synonym">Broomcorn millet</name>
    <dbReference type="NCBI Taxonomy" id="4540"/>
    <lineage>
        <taxon>Eukaryota</taxon>
        <taxon>Viridiplantae</taxon>
        <taxon>Streptophyta</taxon>
        <taxon>Embryophyta</taxon>
        <taxon>Tracheophyta</taxon>
        <taxon>Spermatophyta</taxon>
        <taxon>Magnoliopsida</taxon>
        <taxon>Liliopsida</taxon>
        <taxon>Poales</taxon>
        <taxon>Poaceae</taxon>
        <taxon>PACMAD clade</taxon>
        <taxon>Panicoideae</taxon>
        <taxon>Panicodae</taxon>
        <taxon>Paniceae</taxon>
        <taxon>Panicinae</taxon>
        <taxon>Panicum</taxon>
        <taxon>Panicum sect. Panicum</taxon>
    </lineage>
</organism>
<evidence type="ECO:0000313" key="4">
    <source>
        <dbReference type="Proteomes" id="UP000275267"/>
    </source>
</evidence>
<dbReference type="Gene3D" id="2.60.210.10">
    <property type="entry name" value="Apoptosis, Tumor Necrosis Factor Receptor Associated Protein 2, Chain A"/>
    <property type="match status" value="2"/>
</dbReference>
<dbReference type="STRING" id="4540.A0A3L6SS41"/>
<feature type="compositionally biased region" description="Basic residues" evidence="1">
    <location>
        <begin position="451"/>
        <end position="464"/>
    </location>
</feature>
<feature type="domain" description="MATH" evidence="2">
    <location>
        <begin position="96"/>
        <end position="195"/>
    </location>
</feature>
<dbReference type="Pfam" id="PF00917">
    <property type="entry name" value="MATH"/>
    <property type="match status" value="1"/>
</dbReference>
<dbReference type="OrthoDB" id="660257at2759"/>
<accession>A0A3L6SS41</accession>
<feature type="region of interest" description="Disordered" evidence="1">
    <location>
        <begin position="65"/>
        <end position="85"/>
    </location>
</feature>
<dbReference type="EMBL" id="PQIB02000004">
    <property type="protein sequence ID" value="RLN25476.1"/>
    <property type="molecule type" value="Genomic_DNA"/>
</dbReference>
<dbReference type="SMART" id="SM00061">
    <property type="entry name" value="MATH"/>
    <property type="match status" value="1"/>
</dbReference>
<dbReference type="AlphaFoldDB" id="A0A3L6SS41"/>
<dbReference type="CDD" id="cd00121">
    <property type="entry name" value="MATH"/>
    <property type="match status" value="1"/>
</dbReference>
<proteinExistence type="predicted"/>
<comment type="caution">
    <text evidence="3">The sequence shown here is derived from an EMBL/GenBank/DDBJ whole genome shotgun (WGS) entry which is preliminary data.</text>
</comment>
<dbReference type="Pfam" id="PF22486">
    <property type="entry name" value="MATH_2"/>
    <property type="match status" value="1"/>
</dbReference>
<dbReference type="SUPFAM" id="SSF49599">
    <property type="entry name" value="TRAF domain-like"/>
    <property type="match status" value="1"/>
</dbReference>
<evidence type="ECO:0000256" key="1">
    <source>
        <dbReference type="SAM" id="MobiDB-lite"/>
    </source>
</evidence>
<dbReference type="InterPro" id="IPR002083">
    <property type="entry name" value="MATH/TRAF_dom"/>
</dbReference>
<dbReference type="InterPro" id="IPR055327">
    <property type="entry name" value="TRAF1A/B"/>
</dbReference>
<sequence length="702" mass="79466">METSRIYHSFESIGFKLCDFRQLLEHQGLMAGSVIIDDSAASSSGLGDEDRSVTGDSLSLWRSSEQVDNGIPSTSPPFWDTDGDDDDPGTRPLDLFGRYTWRIENFSKEKKREMKSEPFEAGGYKWYILVYPQGCDVSNHLSLFLCVANHEKFLPDTLHRFWKKEHDWGWKKFMELSKIQDGFLVDDVLEIIAQVQVIREKADRPFRCLDRPYRRELLRVYMTNIEQIYRRFVEERRRKLIRLIDDKWKWSSFRAFWLAIDPTTKRRMSREKSDIILKMVVKHFFLEKEVTSTLVMDTLYTGLKALEGHSNGKKGTETSIDLEDLPAPMVHVDMDMFVLAGDFISVLERAALEPLSCQSLSPKDDKGSQSRAKDGGSGEVNKVPIEREERRLTGFGQKIIETFVLSHIFSGVEVAYKEDVALKRQEELIREEELLENEKGKRGSAIEKDKRAKKKQAKQKKNSRKVKDKERVEKSDSNFLERGGDGSTNHDRENSKHAGPLAAKPDNSGDGASDMSDNVDGSIEACEKETVDIESLVTSVSATVSSIRGKINNLLDSTSHITRGRSRRNRVISSIIASQYEDDLPSSSCSDCNTYGCGPAPRRDQETALLTLKDRLRELGQRLHEKEIEGRELLKAHLEKKAAAEAAAGSSSSDSLEKTPRNQNSYANIKAYKCSSVPATKFNTTYTDSPSFSIAFTLIGCV</sequence>
<feature type="region of interest" description="Disordered" evidence="1">
    <location>
        <begin position="438"/>
        <end position="519"/>
    </location>
</feature>
<dbReference type="Proteomes" id="UP000275267">
    <property type="component" value="Unassembled WGS sequence"/>
</dbReference>
<feature type="compositionally biased region" description="Basic and acidic residues" evidence="1">
    <location>
        <begin position="438"/>
        <end position="450"/>
    </location>
</feature>
<dbReference type="PANTHER" id="PTHR47477">
    <property type="entry name" value="TNF RECEPTOR-ASSOCIATED FACTOR HOMOLOG 1A"/>
    <property type="match status" value="1"/>
</dbReference>
<reference evidence="4" key="1">
    <citation type="journal article" date="2019" name="Nat. Commun.">
        <title>The genome of broomcorn millet.</title>
        <authorList>
            <person name="Zou C."/>
            <person name="Miki D."/>
            <person name="Li D."/>
            <person name="Tang Q."/>
            <person name="Xiao L."/>
            <person name="Rajput S."/>
            <person name="Deng P."/>
            <person name="Jia W."/>
            <person name="Huang R."/>
            <person name="Zhang M."/>
            <person name="Sun Y."/>
            <person name="Hu J."/>
            <person name="Fu X."/>
            <person name="Schnable P.S."/>
            <person name="Li F."/>
            <person name="Zhang H."/>
            <person name="Feng B."/>
            <person name="Zhu X."/>
            <person name="Liu R."/>
            <person name="Schnable J.C."/>
            <person name="Zhu J.-K."/>
            <person name="Zhang H."/>
        </authorList>
    </citation>
    <scope>NUCLEOTIDE SEQUENCE [LARGE SCALE GENOMIC DNA]</scope>
</reference>
<protein>
    <submittedName>
        <fullName evidence="3">MATH domain-containing protein</fullName>
    </submittedName>
</protein>
<dbReference type="PANTHER" id="PTHR47477:SF6">
    <property type="entry name" value="OS01G0775300 PROTEIN"/>
    <property type="match status" value="1"/>
</dbReference>